<evidence type="ECO:0000256" key="2">
    <source>
        <dbReference type="ARBA" id="ARBA00022989"/>
    </source>
</evidence>
<keyword evidence="1 4" id="KW-0812">Transmembrane</keyword>
<evidence type="ECO:0000256" key="4">
    <source>
        <dbReference type="HAMAP-Rule" id="MF_02091"/>
    </source>
</evidence>
<keyword evidence="4" id="KW-0997">Cell inner membrane</keyword>
<feature type="transmembrane region" description="Helical" evidence="4">
    <location>
        <begin position="343"/>
        <end position="364"/>
    </location>
</feature>
<comment type="similarity">
    <text evidence="4">Belongs to the major facilitator superfamily. YfcJ family.</text>
</comment>
<evidence type="ECO:0000256" key="3">
    <source>
        <dbReference type="ARBA" id="ARBA00023136"/>
    </source>
</evidence>
<feature type="domain" description="Major facilitator superfamily (MFS) profile" evidence="5">
    <location>
        <begin position="220"/>
        <end position="404"/>
    </location>
</feature>
<feature type="transmembrane region" description="Helical" evidence="4">
    <location>
        <begin position="309"/>
        <end position="331"/>
    </location>
</feature>
<sequence>MTTTTQQSEQSNPSDDSVAGGLLPLVAIVFTSFLCIGIPLPALPLHVNGVLGFSALTVGWVVGIQSFSTILSRKFSGSYCDRHGPKRAVAVGLPMAAVAGLLYLASTLIADAGASLVVLFIGRLLMGPAESLFLTGTMTWGIGRVGMQRTGKVMAWQGIAMFAALGLGAPIGIAIQQRFGFAGVALTTMVLPLVGLAIAATLRALPALGRKGGGVAMSEVLRLIWRFGLALALSAMPFAIITSFLVLLYATNNWSGAGIAILGFSAGYVGVRLFFAHLPDRIGGAKVGAVSVAIELAGQLLLWQSHDPVMAGLGTLLTGIGFSLVFPSMGVQAMARVPAHSRGLAVATFMAFIDLAAGLTGPVVGVLIGYFGYGAAFLAGAVACVLALLLMLSGMASARAGRPA</sequence>
<proteinExistence type="inferred from homology"/>
<dbReference type="InterPro" id="IPR020846">
    <property type="entry name" value="MFS_dom"/>
</dbReference>
<dbReference type="CDD" id="cd17489">
    <property type="entry name" value="MFS_YfcJ_like"/>
    <property type="match status" value="1"/>
</dbReference>
<evidence type="ECO:0000313" key="7">
    <source>
        <dbReference type="Proteomes" id="UP000063429"/>
    </source>
</evidence>
<feature type="transmembrane region" description="Helical" evidence="4">
    <location>
        <begin position="154"/>
        <end position="175"/>
    </location>
</feature>
<dbReference type="PANTHER" id="PTHR23531">
    <property type="entry name" value="QUINOLENE RESISTANCE PROTEIN NORA"/>
    <property type="match status" value="1"/>
</dbReference>
<keyword evidence="2 4" id="KW-1133">Transmembrane helix</keyword>
<dbReference type="NCBIfam" id="NF009048">
    <property type="entry name" value="PRK12382.1"/>
    <property type="match status" value="1"/>
</dbReference>
<dbReference type="NCBIfam" id="NF003477">
    <property type="entry name" value="PRK05122.1"/>
    <property type="match status" value="1"/>
</dbReference>
<evidence type="ECO:0000313" key="6">
    <source>
        <dbReference type="EMBL" id="AKZ64244.1"/>
    </source>
</evidence>
<dbReference type="HAMAP" id="MF_02091">
    <property type="entry name" value="MFS_YfcJ"/>
    <property type="match status" value="1"/>
</dbReference>
<feature type="transmembrane region" description="Helical" evidence="4">
    <location>
        <begin position="256"/>
        <end position="275"/>
    </location>
</feature>
<comment type="caution">
    <text evidence="4">Lacks conserved residue(s) required for the propagation of feature annotation.</text>
</comment>
<dbReference type="InterPro" id="IPR037541">
    <property type="entry name" value="MFS_YfcJ"/>
</dbReference>
<keyword evidence="4" id="KW-1003">Cell membrane</keyword>
<feature type="transmembrane region" description="Helical" evidence="4">
    <location>
        <begin position="49"/>
        <end position="67"/>
    </location>
</feature>
<gene>
    <name evidence="6" type="ORF">F506_17640</name>
</gene>
<name>A0ABN4I2A3_9BURK</name>
<reference evidence="7" key="1">
    <citation type="journal article" date="2015" name="Genome Announc.">
        <title>Complete Genome Sequence of Herbaspirillum hiltneri N3 (DSM 17495), Isolated from Surface-Sterilized Wheat Roots.</title>
        <authorList>
            <person name="Guizelini D."/>
            <person name="Saizaki P.M."/>
            <person name="Coimbra N.A."/>
            <person name="Weiss V.A."/>
            <person name="Faoro H."/>
            <person name="Sfeir M.Z."/>
            <person name="Baura V.A."/>
            <person name="Monteiro R.A."/>
            <person name="Chubatsu L.S."/>
            <person name="Souza E.M."/>
            <person name="Cruz L.M."/>
            <person name="Pedrosa F.O."/>
            <person name="Raittz R.T."/>
            <person name="Marchaukoski J.N."/>
            <person name="Steffens M.B."/>
        </authorList>
    </citation>
    <scope>NUCLEOTIDE SEQUENCE [LARGE SCALE GENOMIC DNA]</scope>
    <source>
        <strain evidence="7">N3</strain>
    </source>
</reference>
<evidence type="ECO:0000256" key="1">
    <source>
        <dbReference type="ARBA" id="ARBA00022692"/>
    </source>
</evidence>
<dbReference type="RefSeq" id="WP_053199589.1">
    <property type="nucleotide sequence ID" value="NZ_CP011409.1"/>
</dbReference>
<protein>
    <recommendedName>
        <fullName evidence="4">Uncharacterized MFS-type transporter F506_17640</fullName>
    </recommendedName>
</protein>
<dbReference type="Pfam" id="PF07690">
    <property type="entry name" value="MFS_1"/>
    <property type="match status" value="1"/>
</dbReference>
<feature type="transmembrane region" description="Helical" evidence="4">
    <location>
        <begin position="370"/>
        <end position="392"/>
    </location>
</feature>
<feature type="transmembrane region" description="Helical" evidence="4">
    <location>
        <begin position="21"/>
        <end position="43"/>
    </location>
</feature>
<keyword evidence="3 4" id="KW-0472">Membrane</keyword>
<keyword evidence="7" id="KW-1185">Reference proteome</keyword>
<dbReference type="PROSITE" id="PS50850">
    <property type="entry name" value="MFS"/>
    <property type="match status" value="1"/>
</dbReference>
<dbReference type="EMBL" id="CP011409">
    <property type="protein sequence ID" value="AKZ64244.1"/>
    <property type="molecule type" value="Genomic_DNA"/>
</dbReference>
<dbReference type="InterPro" id="IPR036259">
    <property type="entry name" value="MFS_trans_sf"/>
</dbReference>
<dbReference type="InterPro" id="IPR052714">
    <property type="entry name" value="MFS_Exporter"/>
</dbReference>
<feature type="transmembrane region" description="Helical" evidence="4">
    <location>
        <begin position="88"/>
        <end position="110"/>
    </location>
</feature>
<dbReference type="Proteomes" id="UP000063429">
    <property type="component" value="Chromosome"/>
</dbReference>
<feature type="transmembrane region" description="Helical" evidence="4">
    <location>
        <begin position="181"/>
        <end position="202"/>
    </location>
</feature>
<dbReference type="InterPro" id="IPR011701">
    <property type="entry name" value="MFS"/>
</dbReference>
<keyword evidence="4" id="KW-0813">Transport</keyword>
<comment type="subcellular location">
    <subcellularLocation>
        <location evidence="4">Cell inner membrane</location>
        <topology evidence="4">Multi-pass membrane protein</topology>
    </subcellularLocation>
</comment>
<feature type="transmembrane region" description="Helical" evidence="4">
    <location>
        <begin position="223"/>
        <end position="250"/>
    </location>
</feature>
<evidence type="ECO:0000259" key="5">
    <source>
        <dbReference type="PROSITE" id="PS50850"/>
    </source>
</evidence>
<dbReference type="PANTHER" id="PTHR23531:SF1">
    <property type="entry name" value="QUINOLENE RESISTANCE PROTEIN NORA"/>
    <property type="match status" value="1"/>
</dbReference>
<accession>A0ABN4I2A3</accession>
<organism evidence="6 7">
    <name type="scientific">Herbaspirillum hiltneri N3</name>
    <dbReference type="NCBI Taxonomy" id="1262470"/>
    <lineage>
        <taxon>Bacteria</taxon>
        <taxon>Pseudomonadati</taxon>
        <taxon>Pseudomonadota</taxon>
        <taxon>Betaproteobacteria</taxon>
        <taxon>Burkholderiales</taxon>
        <taxon>Oxalobacteraceae</taxon>
        <taxon>Herbaspirillum</taxon>
    </lineage>
</organism>
<dbReference type="SUPFAM" id="SSF103473">
    <property type="entry name" value="MFS general substrate transporter"/>
    <property type="match status" value="1"/>
</dbReference>
<dbReference type="Gene3D" id="1.20.1250.20">
    <property type="entry name" value="MFS general substrate transporter like domains"/>
    <property type="match status" value="1"/>
</dbReference>